<sequence length="142" mass="16655">MLIFKNNPTIIIPLLIPVLLLFLVLQAVNAGYVSHTAYPSSINKLVYKEYRVFFLDYCPLCKENDSLVWNIKKTFEGEWTCKYCDADYCAVTGYDKTKHPRGQLIKKDKKYDKKTKKGKKKVKIAKKKDKKKDKKDKEKIRN</sequence>
<evidence type="ECO:0000313" key="3">
    <source>
        <dbReference type="Proteomes" id="UP000253099"/>
    </source>
</evidence>
<keyword evidence="3" id="KW-1185">Reference proteome</keyword>
<protein>
    <submittedName>
        <fullName evidence="2">Uncharacterized protein</fullName>
    </submittedName>
</protein>
<dbReference type="Proteomes" id="UP000253099">
    <property type="component" value="Unassembled WGS sequence"/>
</dbReference>
<proteinExistence type="predicted"/>
<evidence type="ECO:0000256" key="1">
    <source>
        <dbReference type="SAM" id="MobiDB-lite"/>
    </source>
</evidence>
<feature type="region of interest" description="Disordered" evidence="1">
    <location>
        <begin position="105"/>
        <end position="142"/>
    </location>
</feature>
<gene>
    <name evidence="2" type="ORF">ALNOE001_06560</name>
</gene>
<accession>A0A366ME51</accession>
<dbReference type="EMBL" id="NIZT01000017">
    <property type="protein sequence ID" value="RBQ23864.1"/>
    <property type="molecule type" value="Genomic_DNA"/>
</dbReference>
<feature type="compositionally biased region" description="Basic residues" evidence="1">
    <location>
        <begin position="112"/>
        <end position="134"/>
    </location>
</feature>
<evidence type="ECO:0000313" key="2">
    <source>
        <dbReference type="EMBL" id="RBQ23864.1"/>
    </source>
</evidence>
<comment type="caution">
    <text evidence="2">The sequence shown here is derived from an EMBL/GenBank/DDBJ whole genome shotgun (WGS) entry which is preliminary data.</text>
</comment>
<dbReference type="AlphaFoldDB" id="A0A366ME51"/>
<organism evidence="2 3">
    <name type="scientific">Candidatus Methanobinarius endosymbioticus</name>
    <dbReference type="NCBI Taxonomy" id="2006182"/>
    <lineage>
        <taxon>Archaea</taxon>
        <taxon>Methanobacteriati</taxon>
        <taxon>Methanobacteriota</taxon>
        <taxon>Methanomada group</taxon>
        <taxon>Methanobacteria</taxon>
        <taxon>Methanobacteriales</taxon>
        <taxon>Methanobacteriaceae</taxon>
        <taxon>Candidatus Methanobinarius</taxon>
    </lineage>
</organism>
<name>A0A366ME51_9EURY</name>
<reference evidence="2 3" key="1">
    <citation type="submission" date="2018-06" db="EMBL/GenBank/DDBJ databases">
        <title>Genomic insight into two independent archaeal endosymbiosis events.</title>
        <authorList>
            <person name="Lind A.E."/>
            <person name="Lewis W.H."/>
            <person name="Spang A."/>
            <person name="Guy L."/>
            <person name="Embley M.T."/>
            <person name="Ettema T.J.G."/>
        </authorList>
    </citation>
    <scope>NUCLEOTIDE SEQUENCE [LARGE SCALE GENOMIC DNA]</scope>
    <source>
        <strain evidence="2">NOE</strain>
    </source>
</reference>